<dbReference type="PANTHER" id="PTHR33070">
    <property type="entry name" value="OS06G0725500 PROTEIN"/>
    <property type="match status" value="1"/>
</dbReference>
<accession>A0A843VR69</accession>
<dbReference type="EMBL" id="NMUH01002193">
    <property type="protein sequence ID" value="MQL98475.1"/>
    <property type="molecule type" value="Genomic_DNA"/>
</dbReference>
<dbReference type="OrthoDB" id="695739at2759"/>
<dbReference type="AlphaFoldDB" id="A0A843VR69"/>
<dbReference type="InterPro" id="IPR004320">
    <property type="entry name" value="BPS1_pln"/>
</dbReference>
<name>A0A843VR69_COLES</name>
<feature type="region of interest" description="Disordered" evidence="1">
    <location>
        <begin position="275"/>
        <end position="333"/>
    </location>
</feature>
<feature type="compositionally biased region" description="Gly residues" evidence="1">
    <location>
        <begin position="311"/>
        <end position="324"/>
    </location>
</feature>
<gene>
    <name evidence="2" type="ORF">Taro_031191</name>
</gene>
<comment type="caution">
    <text evidence="2">The sequence shown here is derived from an EMBL/GenBank/DDBJ whole genome shotgun (WGS) entry which is preliminary data.</text>
</comment>
<proteinExistence type="predicted"/>
<dbReference type="Proteomes" id="UP000652761">
    <property type="component" value="Unassembled WGS sequence"/>
</dbReference>
<reference evidence="2" key="1">
    <citation type="submission" date="2017-07" db="EMBL/GenBank/DDBJ databases">
        <title>Taro Niue Genome Assembly and Annotation.</title>
        <authorList>
            <person name="Atibalentja N."/>
            <person name="Keating K."/>
            <person name="Fields C.J."/>
        </authorList>
    </citation>
    <scope>NUCLEOTIDE SEQUENCE</scope>
    <source>
        <strain evidence="2">Niue_2</strain>
        <tissue evidence="2">Leaf</tissue>
    </source>
</reference>
<dbReference type="Pfam" id="PF03087">
    <property type="entry name" value="BPS1"/>
    <property type="match status" value="1"/>
</dbReference>
<feature type="region of interest" description="Disordered" evidence="1">
    <location>
        <begin position="230"/>
        <end position="261"/>
    </location>
</feature>
<evidence type="ECO:0000313" key="3">
    <source>
        <dbReference type="Proteomes" id="UP000652761"/>
    </source>
</evidence>
<organism evidence="2 3">
    <name type="scientific">Colocasia esculenta</name>
    <name type="common">Wild taro</name>
    <name type="synonym">Arum esculentum</name>
    <dbReference type="NCBI Taxonomy" id="4460"/>
    <lineage>
        <taxon>Eukaryota</taxon>
        <taxon>Viridiplantae</taxon>
        <taxon>Streptophyta</taxon>
        <taxon>Embryophyta</taxon>
        <taxon>Tracheophyta</taxon>
        <taxon>Spermatophyta</taxon>
        <taxon>Magnoliopsida</taxon>
        <taxon>Liliopsida</taxon>
        <taxon>Araceae</taxon>
        <taxon>Aroideae</taxon>
        <taxon>Colocasieae</taxon>
        <taxon>Colocasia</taxon>
    </lineage>
</organism>
<sequence>MVAGFRRFASLPVPGPARGPSPPEKSYHVRSTSLPCRSHLLISQLEDEVRATGAWRLPSAPAPDGLRSGLVRLELLHLALDDLLQLPQTRDSLRRGPSGLADSLLDDFLRFADAYGSFRSALVALRDLQEATQVAARRGDAAGLSSAARLLRKAEKEVAALASALPEVPRSVEAALTATAASSGGPAADAELAGFLREVKAVTVSVSAAVFQGTAAALSSAAAAVASRPSSSSWKALRRLTSSPSLKNKTEEEEQGRRRASERLAALEGCLAGMEEESERVFRGNRTPQGEPDAGGGTGRRRGEVEPDAVGGRGNRTPQGGGGTGRRRGRVDH</sequence>
<evidence type="ECO:0000256" key="1">
    <source>
        <dbReference type="SAM" id="MobiDB-lite"/>
    </source>
</evidence>
<evidence type="ECO:0000313" key="2">
    <source>
        <dbReference type="EMBL" id="MQL98475.1"/>
    </source>
</evidence>
<dbReference type="GO" id="GO:0048364">
    <property type="term" value="P:root development"/>
    <property type="evidence" value="ECO:0007669"/>
    <property type="project" value="InterPro"/>
</dbReference>
<keyword evidence="3" id="KW-1185">Reference proteome</keyword>
<protein>
    <submittedName>
        <fullName evidence="2">Uncharacterized protein</fullName>
    </submittedName>
</protein>
<dbReference type="GO" id="GO:0048367">
    <property type="term" value="P:shoot system development"/>
    <property type="evidence" value="ECO:0007669"/>
    <property type="project" value="InterPro"/>
</dbReference>
<dbReference type="PANTHER" id="PTHR33070:SF49">
    <property type="entry name" value="OS06G0725500 PROTEIN"/>
    <property type="match status" value="1"/>
</dbReference>